<gene>
    <name evidence="8" type="ORF">AVDCRST_MAG64-4077</name>
</gene>
<dbReference type="Pfam" id="PF05193">
    <property type="entry name" value="Peptidase_M16_C"/>
    <property type="match status" value="2"/>
</dbReference>
<evidence type="ECO:0000256" key="4">
    <source>
        <dbReference type="SAM" id="Coils"/>
    </source>
</evidence>
<dbReference type="GO" id="GO:0004222">
    <property type="term" value="F:metalloendopeptidase activity"/>
    <property type="evidence" value="ECO:0007669"/>
    <property type="project" value="InterPro"/>
</dbReference>
<evidence type="ECO:0000313" key="8">
    <source>
        <dbReference type="EMBL" id="CAA9439746.1"/>
    </source>
</evidence>
<evidence type="ECO:0000256" key="5">
    <source>
        <dbReference type="SAM" id="SignalP"/>
    </source>
</evidence>
<reference evidence="8" key="1">
    <citation type="submission" date="2020-02" db="EMBL/GenBank/DDBJ databases">
        <authorList>
            <person name="Meier V. D."/>
        </authorList>
    </citation>
    <scope>NUCLEOTIDE SEQUENCE</scope>
    <source>
        <strain evidence="8">AVDCRST_MAG64</strain>
    </source>
</reference>
<dbReference type="PANTHER" id="PTHR11851:SF49">
    <property type="entry name" value="MITOCHONDRIAL-PROCESSING PEPTIDASE SUBUNIT ALPHA"/>
    <property type="match status" value="1"/>
</dbReference>
<feature type="chain" id="PRO_5026719861" evidence="5">
    <location>
        <begin position="22"/>
        <end position="915"/>
    </location>
</feature>
<dbReference type="AlphaFoldDB" id="A0A6J4QD74"/>
<feature type="coiled-coil region" evidence="4">
    <location>
        <begin position="536"/>
        <end position="563"/>
    </location>
</feature>
<comment type="similarity">
    <text evidence="2 3">Belongs to the peptidase M16 family.</text>
</comment>
<dbReference type="Pfam" id="PF00675">
    <property type="entry name" value="Peptidase_M16"/>
    <property type="match status" value="2"/>
</dbReference>
<dbReference type="PANTHER" id="PTHR11851">
    <property type="entry name" value="METALLOPROTEASE"/>
    <property type="match status" value="1"/>
</dbReference>
<feature type="signal peptide" evidence="5">
    <location>
        <begin position="1"/>
        <end position="21"/>
    </location>
</feature>
<comment type="cofactor">
    <cofactor evidence="1">
        <name>Zn(2+)</name>
        <dbReference type="ChEBI" id="CHEBI:29105"/>
    </cofactor>
</comment>
<dbReference type="EMBL" id="CADCUQ010000942">
    <property type="protein sequence ID" value="CAA9439746.1"/>
    <property type="molecule type" value="Genomic_DNA"/>
</dbReference>
<feature type="domain" description="Peptidase M16 C-terminal" evidence="7">
    <location>
        <begin position="652"/>
        <end position="830"/>
    </location>
</feature>
<sequence length="915" mass="101043">MPRGALLALAALLLAPAVGTAAPKKVASVEGMTEYQLDNGLKVLLYPDPTRPMVTVNMTLMVGSRHEGYGETGMAHLLEHMLFKGTEKFPNFDKLMEARGARFNGSTWYDRTNYFETLPATDENLEFAIAVEADRLVNCKILPEQLGSEMTVVRSEFESGENSPQRVLWQRAAAVAFEWHNYGKNTIGNRTDIERVPADNLREFYARYYQPDNTILIVAGKFEEPTALRLVEKHFGPIPRPQRALRKTYTEEPPQDGERTVTLRRVGDVGIVGVMYHVPAGPHEEYPAVDALTGILADAPAGVLYKALVETGKAASVGGMAMALHDPGYTWITAEVRPDQDAEEVRKVMLDAIDKVIAEGVSDEQIERAKLRFRAHRKREMIDPTRLAVELSEWAAQGDWRLFFLTRDRMETLTKERVHEVAKKYLRPSNRTLAFFVPTKESDRTPVPPAPDVAAIVKGYAGREAVAAGEQLDPDPMKLEARIERPEPIGGLKVAVLPKKTRQEMAAVRVTLRYGDENNLKGYVQAAEFLPTLMTRGTKKLTRQQLQDELDKLEATLVAAGSTGEAAFVVRAPRPNLPEALELLRQVLREPSLPEAELEILRREHLASLEESRTEPSAQASRAIERKLNPYPNEDVRYVPTIDESIERAKAVTLDQVTKLYADYLGAAAGELVIIGDAEPEATLSLLRPVLAGWTGKMPYSRIVQKAADVPASAESIETPDKANAFFGAALSLPMTDAHEDFPAMLIADHILGGSSASRLFTRVREQEGLSYGVYSSYTAGVLDPKAEFSVRGICNPNNMDKVKALIAEEVARFVEKGVTEEEVAEAKKSILESRRMSRSEDGQLVELLVRHLLADRTMNFEAEQEAKLNALTAGQVSAAAKKHLRPDDLVIVTAGDFANKSRYAGDAEGDGAGK</sequence>
<evidence type="ECO:0000256" key="1">
    <source>
        <dbReference type="ARBA" id="ARBA00001947"/>
    </source>
</evidence>
<evidence type="ECO:0000259" key="7">
    <source>
        <dbReference type="Pfam" id="PF05193"/>
    </source>
</evidence>
<evidence type="ECO:0000256" key="2">
    <source>
        <dbReference type="ARBA" id="ARBA00007261"/>
    </source>
</evidence>
<organism evidence="8">
    <name type="scientific">uncultured Phycisphaerae bacterium</name>
    <dbReference type="NCBI Taxonomy" id="904963"/>
    <lineage>
        <taxon>Bacteria</taxon>
        <taxon>Pseudomonadati</taxon>
        <taxon>Planctomycetota</taxon>
        <taxon>Phycisphaerae</taxon>
        <taxon>environmental samples</taxon>
    </lineage>
</organism>
<dbReference type="InterPro" id="IPR050361">
    <property type="entry name" value="MPP/UQCRC_Complex"/>
</dbReference>
<evidence type="ECO:0000259" key="6">
    <source>
        <dbReference type="Pfam" id="PF00675"/>
    </source>
</evidence>
<dbReference type="PROSITE" id="PS00143">
    <property type="entry name" value="INSULINASE"/>
    <property type="match status" value="1"/>
</dbReference>
<dbReference type="InterPro" id="IPR007863">
    <property type="entry name" value="Peptidase_M16_C"/>
</dbReference>
<dbReference type="GO" id="GO:0046872">
    <property type="term" value="F:metal ion binding"/>
    <property type="evidence" value="ECO:0007669"/>
    <property type="project" value="InterPro"/>
</dbReference>
<feature type="domain" description="Peptidase M16 C-terminal" evidence="7">
    <location>
        <begin position="197"/>
        <end position="370"/>
    </location>
</feature>
<dbReference type="InterPro" id="IPR011765">
    <property type="entry name" value="Pept_M16_N"/>
</dbReference>
<evidence type="ECO:0000256" key="3">
    <source>
        <dbReference type="RuleBase" id="RU004447"/>
    </source>
</evidence>
<protein>
    <submittedName>
        <fullName evidence="8">Zinc protease</fullName>
    </submittedName>
</protein>
<keyword evidence="8" id="KW-0378">Hydrolase</keyword>
<dbReference type="Gene3D" id="3.30.830.10">
    <property type="entry name" value="Metalloenzyme, LuxS/M16 peptidase-like"/>
    <property type="match status" value="4"/>
</dbReference>
<feature type="domain" description="Peptidase M16 N-terminal" evidence="6">
    <location>
        <begin position="496"/>
        <end position="621"/>
    </location>
</feature>
<proteinExistence type="inferred from homology"/>
<keyword evidence="5" id="KW-0732">Signal</keyword>
<accession>A0A6J4QD74</accession>
<dbReference type="InterPro" id="IPR011249">
    <property type="entry name" value="Metalloenz_LuxS/M16"/>
</dbReference>
<keyword evidence="4" id="KW-0175">Coiled coil</keyword>
<keyword evidence="8" id="KW-0645">Protease</keyword>
<dbReference type="GO" id="GO:0006508">
    <property type="term" value="P:proteolysis"/>
    <property type="evidence" value="ECO:0007669"/>
    <property type="project" value="UniProtKB-KW"/>
</dbReference>
<dbReference type="SUPFAM" id="SSF63411">
    <property type="entry name" value="LuxS/MPP-like metallohydrolase"/>
    <property type="match status" value="4"/>
</dbReference>
<feature type="domain" description="Peptidase M16 N-terminal" evidence="6">
    <location>
        <begin position="43"/>
        <end position="188"/>
    </location>
</feature>
<name>A0A6J4QD74_9BACT</name>
<dbReference type="InterPro" id="IPR001431">
    <property type="entry name" value="Pept_M16_Zn_BS"/>
</dbReference>